<dbReference type="Proteomes" id="UP000661607">
    <property type="component" value="Unassembled WGS sequence"/>
</dbReference>
<gene>
    <name evidence="1" type="ORF">H4W81_001906</name>
</gene>
<keyword evidence="2" id="KW-1185">Reference proteome</keyword>
<evidence type="ECO:0000313" key="2">
    <source>
        <dbReference type="Proteomes" id="UP000661607"/>
    </source>
</evidence>
<sequence length="78" mass="8825">MRKLYAMGIEAVHMHSRLCNAVFISESDDLSDLLAQHGLRVTEHVRQADSIAPALWRRSDSLRPADLCRLARATVRPE</sequence>
<name>A0ABR9KAT7_9ACTN</name>
<reference evidence="1 2" key="1">
    <citation type="submission" date="2020-10" db="EMBL/GenBank/DDBJ databases">
        <title>Sequencing the genomes of 1000 actinobacteria strains.</title>
        <authorList>
            <person name="Klenk H.-P."/>
        </authorList>
    </citation>
    <scope>NUCLEOTIDE SEQUENCE [LARGE SCALE GENOMIC DNA]</scope>
    <source>
        <strain evidence="1 2">DSM 43748</strain>
    </source>
</reference>
<comment type="caution">
    <text evidence="1">The sequence shown here is derived from an EMBL/GenBank/DDBJ whole genome shotgun (WGS) entry which is preliminary data.</text>
</comment>
<dbReference type="RefSeq" id="WP_192774446.1">
    <property type="nucleotide sequence ID" value="NZ_BAAASY010000001.1"/>
</dbReference>
<proteinExistence type="predicted"/>
<organism evidence="1 2">
    <name type="scientific">Nonomuraea africana</name>
    <dbReference type="NCBI Taxonomy" id="46171"/>
    <lineage>
        <taxon>Bacteria</taxon>
        <taxon>Bacillati</taxon>
        <taxon>Actinomycetota</taxon>
        <taxon>Actinomycetes</taxon>
        <taxon>Streptosporangiales</taxon>
        <taxon>Streptosporangiaceae</taxon>
        <taxon>Nonomuraea</taxon>
    </lineage>
</organism>
<protein>
    <submittedName>
        <fullName evidence="1">Uncharacterized protein</fullName>
    </submittedName>
</protein>
<dbReference type="EMBL" id="JADBEF010000001">
    <property type="protein sequence ID" value="MBE1559127.1"/>
    <property type="molecule type" value="Genomic_DNA"/>
</dbReference>
<evidence type="ECO:0000313" key="1">
    <source>
        <dbReference type="EMBL" id="MBE1559127.1"/>
    </source>
</evidence>
<accession>A0ABR9KAT7</accession>